<dbReference type="Proteomes" id="UP000002624">
    <property type="component" value="Unassembled WGS sequence"/>
</dbReference>
<gene>
    <name evidence="1" type="ORF">HCDG_07331</name>
</gene>
<dbReference type="EMBL" id="GG692431">
    <property type="protein sequence ID" value="EER38462.1"/>
    <property type="molecule type" value="Genomic_DNA"/>
</dbReference>
<name>C6HML5_AJECH</name>
<dbReference type="HOGENOM" id="CLU_1991984_0_0_1"/>
<dbReference type="VEuPathDB" id="FungiDB:HCDG_07331"/>
<evidence type="ECO:0000313" key="1">
    <source>
        <dbReference type="EMBL" id="EER38462.1"/>
    </source>
</evidence>
<reference evidence="2" key="1">
    <citation type="submission" date="2009-05" db="EMBL/GenBank/DDBJ databases">
        <title>The genome sequence of Ajellomyces capsulatus strain H143.</title>
        <authorList>
            <person name="Champion M."/>
            <person name="Cuomo C.A."/>
            <person name="Ma L.-J."/>
            <person name="Henn M.R."/>
            <person name="Sil A."/>
            <person name="Goldman B."/>
            <person name="Young S.K."/>
            <person name="Kodira C.D."/>
            <person name="Zeng Q."/>
            <person name="Koehrsen M."/>
            <person name="Alvarado L."/>
            <person name="Berlin A.M."/>
            <person name="Borenstein D."/>
            <person name="Chen Z."/>
            <person name="Engels R."/>
            <person name="Freedman E."/>
            <person name="Gellesch M."/>
            <person name="Goldberg J."/>
            <person name="Griggs A."/>
            <person name="Gujja S."/>
            <person name="Heiman D.I."/>
            <person name="Hepburn T.A."/>
            <person name="Howarth C."/>
            <person name="Jen D."/>
            <person name="Larson L."/>
            <person name="Lewis B."/>
            <person name="Mehta T."/>
            <person name="Park D."/>
            <person name="Pearson M."/>
            <person name="Roberts A."/>
            <person name="Saif S."/>
            <person name="Shea T.D."/>
            <person name="Shenoy N."/>
            <person name="Sisk P."/>
            <person name="Stolte C."/>
            <person name="Sykes S."/>
            <person name="Walk T."/>
            <person name="White J."/>
            <person name="Yandava C."/>
            <person name="Klein B."/>
            <person name="McEwen J.G."/>
            <person name="Puccia R."/>
            <person name="Goldman G.H."/>
            <person name="Felipe M.S."/>
            <person name="Nino-Vega G."/>
            <person name="San-Blas G."/>
            <person name="Taylor J.W."/>
            <person name="Mendoza L."/>
            <person name="Galagan J.E."/>
            <person name="Nusbaum C."/>
            <person name="Birren B.W."/>
        </authorList>
    </citation>
    <scope>NUCLEOTIDE SEQUENCE [LARGE SCALE GENOMIC DNA]</scope>
    <source>
        <strain evidence="2">H143</strain>
    </source>
</reference>
<protein>
    <submittedName>
        <fullName evidence="1">Uncharacterized protein</fullName>
    </submittedName>
</protein>
<organism evidence="1 2">
    <name type="scientific">Ajellomyces capsulatus (strain H143)</name>
    <name type="common">Darling's disease fungus</name>
    <name type="synonym">Histoplasma capsulatum</name>
    <dbReference type="NCBI Taxonomy" id="544712"/>
    <lineage>
        <taxon>Eukaryota</taxon>
        <taxon>Fungi</taxon>
        <taxon>Dikarya</taxon>
        <taxon>Ascomycota</taxon>
        <taxon>Pezizomycotina</taxon>
        <taxon>Eurotiomycetes</taxon>
        <taxon>Eurotiomycetidae</taxon>
        <taxon>Onygenales</taxon>
        <taxon>Ajellomycetaceae</taxon>
        <taxon>Histoplasma</taxon>
    </lineage>
</organism>
<sequence length="125" mass="14104">MPPQGAIRRAHPHNWASGYEGGCNKPPPKLSSCRPGISHPQPLIHYNMSLLRPCMLHSDLSNCRPSRVCLQMAPLIIKIFRDDMQSMLKEILNLSLDLNNNVHGTLTNDASRALFNMSLYEDKVR</sequence>
<evidence type="ECO:0000313" key="2">
    <source>
        <dbReference type="Proteomes" id="UP000002624"/>
    </source>
</evidence>
<dbReference type="AlphaFoldDB" id="C6HML5"/>
<accession>C6HML5</accession>
<proteinExistence type="predicted"/>